<dbReference type="Proteomes" id="UP001279410">
    <property type="component" value="Unassembled WGS sequence"/>
</dbReference>
<accession>A0AAD3NKN8</accession>
<name>A0AAD3NKN8_LATJO</name>
<keyword evidence="2" id="KW-1185">Reference proteome</keyword>
<proteinExistence type="predicted"/>
<dbReference type="EMBL" id="BRZM01001234">
    <property type="protein sequence ID" value="GLD72801.1"/>
    <property type="molecule type" value="Genomic_DNA"/>
</dbReference>
<sequence length="86" mass="9832">MNSKEIEEAVEEYDLAPESEADRLECIYKLEAAEPDPDNVQENVPDYSRQANAVTEARATREPPSWILWSHVTCTGKNWNPGLILW</sequence>
<reference evidence="1" key="1">
    <citation type="submission" date="2022-08" db="EMBL/GenBank/DDBJ databases">
        <title>Genome sequencing of akame (Lates japonicus).</title>
        <authorList>
            <person name="Hashiguchi Y."/>
            <person name="Takahashi H."/>
        </authorList>
    </citation>
    <scope>NUCLEOTIDE SEQUENCE</scope>
    <source>
        <strain evidence="1">Kochi</strain>
    </source>
</reference>
<evidence type="ECO:0000313" key="2">
    <source>
        <dbReference type="Proteomes" id="UP001279410"/>
    </source>
</evidence>
<organism evidence="1 2">
    <name type="scientific">Lates japonicus</name>
    <name type="common">Japanese lates</name>
    <dbReference type="NCBI Taxonomy" id="270547"/>
    <lineage>
        <taxon>Eukaryota</taxon>
        <taxon>Metazoa</taxon>
        <taxon>Chordata</taxon>
        <taxon>Craniata</taxon>
        <taxon>Vertebrata</taxon>
        <taxon>Euteleostomi</taxon>
        <taxon>Actinopterygii</taxon>
        <taxon>Neopterygii</taxon>
        <taxon>Teleostei</taxon>
        <taxon>Neoteleostei</taxon>
        <taxon>Acanthomorphata</taxon>
        <taxon>Carangaria</taxon>
        <taxon>Carangaria incertae sedis</taxon>
        <taxon>Centropomidae</taxon>
        <taxon>Lates</taxon>
    </lineage>
</organism>
<dbReference type="AlphaFoldDB" id="A0AAD3NKN8"/>
<evidence type="ECO:0000313" key="1">
    <source>
        <dbReference type="EMBL" id="GLD72801.1"/>
    </source>
</evidence>
<gene>
    <name evidence="1" type="ORF">AKAME5_002412600</name>
</gene>
<comment type="caution">
    <text evidence="1">The sequence shown here is derived from an EMBL/GenBank/DDBJ whole genome shotgun (WGS) entry which is preliminary data.</text>
</comment>
<protein>
    <submittedName>
        <fullName evidence="1">Uncharacterized protein</fullName>
    </submittedName>
</protein>